<comment type="subcellular location">
    <subcellularLocation>
        <location evidence="2">Secreted</location>
    </subcellularLocation>
</comment>
<evidence type="ECO:0000256" key="8">
    <source>
        <dbReference type="ARBA" id="ARBA00022801"/>
    </source>
</evidence>
<dbReference type="Pfam" id="PF07504">
    <property type="entry name" value="FTP"/>
    <property type="match status" value="1"/>
</dbReference>
<feature type="compositionally biased region" description="Polar residues" evidence="12">
    <location>
        <begin position="422"/>
        <end position="431"/>
    </location>
</feature>
<comment type="cofactor">
    <cofactor evidence="1">
        <name>Zn(2+)</name>
        <dbReference type="ChEBI" id="CHEBI:29105"/>
    </cofactor>
</comment>
<dbReference type="InterPro" id="IPR027268">
    <property type="entry name" value="Peptidase_M4/M1_CTD_sf"/>
</dbReference>
<evidence type="ECO:0000256" key="1">
    <source>
        <dbReference type="ARBA" id="ARBA00001947"/>
    </source>
</evidence>
<dbReference type="PANTHER" id="PTHR33478:SF1">
    <property type="entry name" value="EXTRACELLULAR METALLOPROTEINASE MEP"/>
    <property type="match status" value="1"/>
</dbReference>
<dbReference type="Proteomes" id="UP001501153">
    <property type="component" value="Unassembled WGS sequence"/>
</dbReference>
<evidence type="ECO:0000256" key="11">
    <source>
        <dbReference type="ARBA" id="ARBA00023145"/>
    </source>
</evidence>
<feature type="domain" description="PA" evidence="14">
    <location>
        <begin position="495"/>
        <end position="586"/>
    </location>
</feature>
<evidence type="ECO:0000259" key="16">
    <source>
        <dbReference type="Pfam" id="PF18962"/>
    </source>
</evidence>
<keyword evidence="11" id="KW-0865">Zymogen</keyword>
<keyword evidence="18" id="KW-1185">Reference proteome</keyword>
<dbReference type="InterPro" id="IPR001842">
    <property type="entry name" value="Peptidase_M36"/>
</dbReference>
<dbReference type="InterPro" id="IPR003137">
    <property type="entry name" value="PA_domain"/>
</dbReference>
<sequence length="952" mass="100557">MVKFSPFPRAFSGSLLVGSLLAGMAPATSQAQVGEPSAQSLSYFASQAQRNGLSETDVAQPAITNYYREDNGVAHTYLRQRVNGVEVFGAVGAVHTDRSGKPVWANQSFVPNATRLAPAATPGLTAEQAVVAASVALGLPRPAGLTLVREARPADGLEFNNGGISEHNIPVRLFYFPDPLNRSTLHLAWSVTIAELDQQHHWNVLVDARTGRLLYKHDYVVSEATTFQQLNSRAVSQQTASVGSHSHVTAPAATRGISAPNSMTVWKVPAESPLSGPRSSVSLSDGINAWSPYGWQTSQAPAMTPPFFAAVYARSGYQFTRGNNVAAYDDNANTGNLYSNTNSPDGGATLDFDFPFDPAANPRRNVNASVVNLFYWNNMLHDVMASKGFNEASGNFQYKNFGTQGLGNDPVRAEAQDGGGTNNANFSTPPDGTSGRMQMYLWDNPRRASLTISAPASLAGTYQAGSTVFGRSLVDVGPVCGNMVLVNDGVSGNNGLHGCATPYVNAAAVAGKIAVIMRGGCVQLGPNRTTSSFAGKIKRAQDNGAIMAIIIDSVATNTTISNMTGGADTVGIRIPALFLRGVDGAAVRQALAAGTTVTGCANGQPNFDGSFENGIVTHELGHGISNRLTGGPNNSSCLVTSDGTNTFQTMGEGWSDFFGLWMTTANVATTANPGGVTGATPRFIGAYVVGQQAATGPGIRIKPYTDNMTLNNHTYGIVATPQYNETHNLGEVWAGVLWDLNWQFIYRYGFNPNFLATNGGNNVFLKLVLDGCKLQVCNPGMLDGRDAILRADSIANGGRNSALIWTTFARRGMGYSALQGIRNPAGNPTRNGISEAFDMPPGVMPAPMMNPTTVNIVTANKDEIAAAKGSLVQAYPNPAHHQLIVRTQLSSTTPVQIVLRDALGRVAQSTTAPIADLQRGVELNVSSLAPGLYVVQVTTSTGTFATKVQVQH</sequence>
<dbReference type="InterPro" id="IPR011096">
    <property type="entry name" value="FTP_domain"/>
</dbReference>
<dbReference type="Gene3D" id="3.10.170.10">
    <property type="match status" value="1"/>
</dbReference>
<evidence type="ECO:0000256" key="12">
    <source>
        <dbReference type="SAM" id="MobiDB-lite"/>
    </source>
</evidence>
<evidence type="ECO:0000256" key="7">
    <source>
        <dbReference type="ARBA" id="ARBA00022729"/>
    </source>
</evidence>
<keyword evidence="9" id="KW-0862">Zinc</keyword>
<accession>A0ABP8IQK7</accession>
<dbReference type="Pfam" id="PF18962">
    <property type="entry name" value="Por_Secre_tail"/>
    <property type="match status" value="1"/>
</dbReference>
<evidence type="ECO:0000256" key="2">
    <source>
        <dbReference type="ARBA" id="ARBA00004613"/>
    </source>
</evidence>
<keyword evidence="10" id="KW-0482">Metalloprotease</keyword>
<protein>
    <submittedName>
        <fullName evidence="17">T9SS-dependent M36 family metallopeptidase</fullName>
    </submittedName>
</protein>
<reference evidence="18" key="1">
    <citation type="journal article" date="2019" name="Int. J. Syst. Evol. Microbiol.">
        <title>The Global Catalogue of Microorganisms (GCM) 10K type strain sequencing project: providing services to taxonomists for standard genome sequencing and annotation.</title>
        <authorList>
            <consortium name="The Broad Institute Genomics Platform"/>
            <consortium name="The Broad Institute Genome Sequencing Center for Infectious Disease"/>
            <person name="Wu L."/>
            <person name="Ma J."/>
        </authorList>
    </citation>
    <scope>NUCLEOTIDE SEQUENCE [LARGE SCALE GENOMIC DNA]</scope>
    <source>
        <strain evidence="18">JCM 17923</strain>
    </source>
</reference>
<evidence type="ECO:0000256" key="10">
    <source>
        <dbReference type="ARBA" id="ARBA00023049"/>
    </source>
</evidence>
<evidence type="ECO:0000256" key="13">
    <source>
        <dbReference type="SAM" id="SignalP"/>
    </source>
</evidence>
<gene>
    <name evidence="17" type="ORF">GCM10023185_38390</name>
</gene>
<dbReference type="EMBL" id="BAABGZ010000076">
    <property type="protein sequence ID" value="GAA4366920.1"/>
    <property type="molecule type" value="Genomic_DNA"/>
</dbReference>
<dbReference type="InterPro" id="IPR026444">
    <property type="entry name" value="Secre_tail"/>
</dbReference>
<keyword evidence="7 13" id="KW-0732">Signal</keyword>
<dbReference type="Pfam" id="PF02128">
    <property type="entry name" value="Peptidase_M36"/>
    <property type="match status" value="1"/>
</dbReference>
<evidence type="ECO:0000259" key="14">
    <source>
        <dbReference type="Pfam" id="PF02225"/>
    </source>
</evidence>
<dbReference type="Gene3D" id="1.10.390.10">
    <property type="entry name" value="Neutral Protease Domain 2"/>
    <property type="match status" value="1"/>
</dbReference>
<feature type="chain" id="PRO_5045713806" evidence="13">
    <location>
        <begin position="32"/>
        <end position="952"/>
    </location>
</feature>
<keyword evidence="8" id="KW-0378">Hydrolase</keyword>
<keyword evidence="4" id="KW-0964">Secreted</keyword>
<organism evidence="17 18">
    <name type="scientific">Hymenobacter saemangeumensis</name>
    <dbReference type="NCBI Taxonomy" id="1084522"/>
    <lineage>
        <taxon>Bacteria</taxon>
        <taxon>Pseudomonadati</taxon>
        <taxon>Bacteroidota</taxon>
        <taxon>Cytophagia</taxon>
        <taxon>Cytophagales</taxon>
        <taxon>Hymenobacteraceae</taxon>
        <taxon>Hymenobacter</taxon>
    </lineage>
</organism>
<comment type="caution">
    <text evidence="17">The sequence shown here is derived from an EMBL/GenBank/DDBJ whole genome shotgun (WGS) entry which is preliminary data.</text>
</comment>
<evidence type="ECO:0000256" key="5">
    <source>
        <dbReference type="ARBA" id="ARBA00022670"/>
    </source>
</evidence>
<feature type="signal peptide" evidence="13">
    <location>
        <begin position="1"/>
        <end position="31"/>
    </location>
</feature>
<dbReference type="Gene3D" id="3.50.30.30">
    <property type="match status" value="1"/>
</dbReference>
<name>A0ABP8IQK7_9BACT</name>
<keyword evidence="5" id="KW-0645">Protease</keyword>
<evidence type="ECO:0000259" key="15">
    <source>
        <dbReference type="Pfam" id="PF07504"/>
    </source>
</evidence>
<dbReference type="SUPFAM" id="SSF55486">
    <property type="entry name" value="Metalloproteases ('zincins'), catalytic domain"/>
    <property type="match status" value="1"/>
</dbReference>
<evidence type="ECO:0000313" key="17">
    <source>
        <dbReference type="EMBL" id="GAA4366920.1"/>
    </source>
</evidence>
<evidence type="ECO:0000256" key="4">
    <source>
        <dbReference type="ARBA" id="ARBA00022525"/>
    </source>
</evidence>
<feature type="domain" description="Secretion system C-terminal sorting" evidence="16">
    <location>
        <begin position="875"/>
        <end position="949"/>
    </location>
</feature>
<evidence type="ECO:0000256" key="3">
    <source>
        <dbReference type="ARBA" id="ARBA00006006"/>
    </source>
</evidence>
<proteinExistence type="inferred from homology"/>
<evidence type="ECO:0000256" key="6">
    <source>
        <dbReference type="ARBA" id="ARBA00022723"/>
    </source>
</evidence>
<evidence type="ECO:0000313" key="18">
    <source>
        <dbReference type="Proteomes" id="UP001501153"/>
    </source>
</evidence>
<dbReference type="Pfam" id="PF02225">
    <property type="entry name" value="PA"/>
    <property type="match status" value="1"/>
</dbReference>
<feature type="region of interest" description="Disordered" evidence="12">
    <location>
        <begin position="415"/>
        <end position="435"/>
    </location>
</feature>
<dbReference type="CDD" id="cd09596">
    <property type="entry name" value="M36"/>
    <property type="match status" value="1"/>
</dbReference>
<dbReference type="PANTHER" id="PTHR33478">
    <property type="entry name" value="EXTRACELLULAR METALLOPROTEINASE MEP"/>
    <property type="match status" value="1"/>
</dbReference>
<dbReference type="InterPro" id="IPR050371">
    <property type="entry name" value="Fungal_virulence_M36"/>
</dbReference>
<feature type="domain" description="FTP" evidence="15">
    <location>
        <begin position="67"/>
        <end position="108"/>
    </location>
</feature>
<dbReference type="CDD" id="cd04818">
    <property type="entry name" value="PA_subtilisin_1"/>
    <property type="match status" value="1"/>
</dbReference>
<comment type="similarity">
    <text evidence="3">Belongs to the peptidase M36 family.</text>
</comment>
<keyword evidence="6" id="KW-0479">Metal-binding</keyword>
<dbReference type="NCBIfam" id="TIGR04183">
    <property type="entry name" value="Por_Secre_tail"/>
    <property type="match status" value="1"/>
</dbReference>
<evidence type="ECO:0000256" key="9">
    <source>
        <dbReference type="ARBA" id="ARBA00022833"/>
    </source>
</evidence>